<reference evidence="8 9" key="1">
    <citation type="journal article" date="2012" name="Eukaryot. Cell">
        <title>Draft genome sequence of Wickerhamomyces ciferrii NRRL Y-1031 F-60-10.</title>
        <authorList>
            <person name="Schneider J."/>
            <person name="Andrea H."/>
            <person name="Blom J."/>
            <person name="Jaenicke S."/>
            <person name="Ruckert C."/>
            <person name="Schorsch C."/>
            <person name="Szczepanowski R."/>
            <person name="Farwick M."/>
            <person name="Goesmann A."/>
            <person name="Puhler A."/>
            <person name="Schaffer S."/>
            <person name="Tauch A."/>
            <person name="Kohler T."/>
            <person name="Brinkrolf K."/>
        </authorList>
    </citation>
    <scope>NUCLEOTIDE SEQUENCE [LARGE SCALE GENOMIC DNA]</scope>
    <source>
        <strain evidence="9">ATCC 14091 / BCRC 22168 / CBS 111 / JCM 3599 / NBRC 0793 / NRRL Y-1031 F-60-10</strain>
    </source>
</reference>
<evidence type="ECO:0000256" key="5">
    <source>
        <dbReference type="ARBA" id="ARBA00023180"/>
    </source>
</evidence>
<dbReference type="STRING" id="1206466.K0KPP8"/>
<dbReference type="HOGENOM" id="CLU_020880_3_1_1"/>
<dbReference type="GO" id="GO:0003993">
    <property type="term" value="F:acid phosphatase activity"/>
    <property type="evidence" value="ECO:0007669"/>
    <property type="project" value="UniProtKB-EC"/>
</dbReference>
<dbReference type="PANTHER" id="PTHR20963">
    <property type="entry name" value="MULTIPLE INOSITOL POLYPHOSPHATE PHOSPHATASE-RELATED"/>
    <property type="match status" value="1"/>
</dbReference>
<dbReference type="InterPro" id="IPR029033">
    <property type="entry name" value="His_PPase_superfam"/>
</dbReference>
<feature type="disulfide bond" evidence="6">
    <location>
        <begin position="270"/>
        <end position="283"/>
    </location>
</feature>
<dbReference type="SUPFAM" id="SSF53254">
    <property type="entry name" value="Phosphoglycerate mutase-like"/>
    <property type="match status" value="1"/>
</dbReference>
<evidence type="ECO:0000256" key="4">
    <source>
        <dbReference type="ARBA" id="ARBA00022801"/>
    </source>
</evidence>
<dbReference type="InterPro" id="IPR000560">
    <property type="entry name" value="His_Pase_clade-2"/>
</dbReference>
<dbReference type="PROSITE" id="PS00616">
    <property type="entry name" value="HIS_ACID_PHOSPHAT_1"/>
    <property type="match status" value="1"/>
</dbReference>
<dbReference type="InterPro" id="IPR033379">
    <property type="entry name" value="Acid_Pase_AS"/>
</dbReference>
<comment type="caution">
    <text evidence="8">The sequence shown here is derived from an EMBL/GenBank/DDBJ whole genome shotgun (WGS) entry which is preliminary data.</text>
</comment>
<dbReference type="PANTHER" id="PTHR20963:SF18">
    <property type="entry name" value="ACID PHOSPHATASE PHO11-RELATED"/>
    <property type="match status" value="1"/>
</dbReference>
<dbReference type="PIRSF" id="PIRSF000894">
    <property type="entry name" value="Acid_phosphatase"/>
    <property type="match status" value="1"/>
</dbReference>
<dbReference type="CDD" id="cd07061">
    <property type="entry name" value="HP_HAP_like"/>
    <property type="match status" value="1"/>
</dbReference>
<evidence type="ECO:0000313" key="9">
    <source>
        <dbReference type="Proteomes" id="UP000009328"/>
    </source>
</evidence>
<keyword evidence="6" id="KW-1015">Disulfide bond</keyword>
<keyword evidence="5" id="KW-0325">Glycoprotein</keyword>
<dbReference type="Gene3D" id="3.40.50.1240">
    <property type="entry name" value="Phosphoglycerate mutase-like"/>
    <property type="match status" value="1"/>
</dbReference>
<dbReference type="eggNOG" id="KOG1382">
    <property type="taxonomic scope" value="Eukaryota"/>
</dbReference>
<dbReference type="EC" id="3.1.3.2" evidence="3"/>
<dbReference type="EMBL" id="CAIF01000109">
    <property type="protein sequence ID" value="CCH44137.1"/>
    <property type="molecule type" value="Genomic_DNA"/>
</dbReference>
<evidence type="ECO:0000256" key="6">
    <source>
        <dbReference type="PIRSR" id="PIRSR000894-2"/>
    </source>
</evidence>
<comment type="similarity">
    <text evidence="2">Belongs to the histidine acid phosphatase family.</text>
</comment>
<feature type="chain" id="PRO_5003834944" description="acid phosphatase" evidence="7">
    <location>
        <begin position="21"/>
        <end position="458"/>
    </location>
</feature>
<dbReference type="Pfam" id="PF00328">
    <property type="entry name" value="His_Phos_2"/>
    <property type="match status" value="1"/>
</dbReference>
<comment type="catalytic activity">
    <reaction evidence="1">
        <text>a phosphate monoester + H2O = an alcohol + phosphate</text>
        <dbReference type="Rhea" id="RHEA:15017"/>
        <dbReference type="ChEBI" id="CHEBI:15377"/>
        <dbReference type="ChEBI" id="CHEBI:30879"/>
        <dbReference type="ChEBI" id="CHEBI:43474"/>
        <dbReference type="ChEBI" id="CHEBI:67140"/>
        <dbReference type="EC" id="3.1.3.2"/>
    </reaction>
</comment>
<evidence type="ECO:0000256" key="1">
    <source>
        <dbReference type="ARBA" id="ARBA00000032"/>
    </source>
</evidence>
<accession>K0KPP8</accession>
<gene>
    <name evidence="8" type="ORF">BN7_3695</name>
</gene>
<dbReference type="InParanoid" id="K0KPP8"/>
<evidence type="ECO:0000313" key="8">
    <source>
        <dbReference type="EMBL" id="CCH44137.1"/>
    </source>
</evidence>
<keyword evidence="7" id="KW-0732">Signal</keyword>
<evidence type="ECO:0000256" key="7">
    <source>
        <dbReference type="SAM" id="SignalP"/>
    </source>
</evidence>
<dbReference type="GO" id="GO:0009277">
    <property type="term" value="C:fungal-type cell wall"/>
    <property type="evidence" value="ECO:0007669"/>
    <property type="project" value="TreeGrafter"/>
</dbReference>
<organism evidence="8 9">
    <name type="scientific">Wickerhamomyces ciferrii (strain ATCC 14091 / BCRC 22168 / CBS 111 / JCM 3599 / NBRC 0793 / NRRL Y-1031 F-60-10)</name>
    <name type="common">Yeast</name>
    <name type="synonym">Pichia ciferrii</name>
    <dbReference type="NCBI Taxonomy" id="1206466"/>
    <lineage>
        <taxon>Eukaryota</taxon>
        <taxon>Fungi</taxon>
        <taxon>Dikarya</taxon>
        <taxon>Ascomycota</taxon>
        <taxon>Saccharomycotina</taxon>
        <taxon>Saccharomycetes</taxon>
        <taxon>Phaffomycetales</taxon>
        <taxon>Wickerhamomycetaceae</taxon>
        <taxon>Wickerhamomyces</taxon>
    </lineage>
</organism>
<keyword evidence="4 8" id="KW-0378">Hydrolase</keyword>
<name>K0KPP8_WICCF</name>
<evidence type="ECO:0000256" key="3">
    <source>
        <dbReference type="ARBA" id="ARBA00012646"/>
    </source>
</evidence>
<keyword evidence="9" id="KW-1185">Reference proteome</keyword>
<dbReference type="InterPro" id="IPR016274">
    <property type="entry name" value="Histidine_acid_Pase_euk"/>
</dbReference>
<proteinExistence type="inferred from homology"/>
<evidence type="ECO:0000256" key="2">
    <source>
        <dbReference type="ARBA" id="ARBA00005375"/>
    </source>
</evidence>
<feature type="signal peptide" evidence="7">
    <location>
        <begin position="1"/>
        <end position="20"/>
    </location>
</feature>
<protein>
    <recommendedName>
        <fullName evidence="3">acid phosphatase</fullName>
        <ecNumber evidence="3">3.1.3.2</ecNumber>
    </recommendedName>
</protein>
<sequence length="458" mass="51539">MQLSSTILTALALAITSIEAIPVPAGQPLSSNVQKQSIKPYSQESLDNFNVLKYLDTVAPYIQGSGYGISKEVPYKCKVTQANLLSRHGERYPSSKKIEKINKHFQDLKNSTNIEGPAEFLEGYDFEGLEEKEAGEETAKGPYSGLLDLYAHGSIFREAYDDLYNEEVGIKFYSASGSRIVASAESFAQGFLGESYNKSSIQIIDEEDKSLGANTLTPVDTCENYDEDSNEKKLDEFDDKFLKKIAKRINSENKGLDLSKKAVKSLMYYCGVELMGEGSTEICDLFTPNDWVEYAYMRDVKYYYEKGPGNKLSETSGKPYVEAIIKALKDENLNLTLSFTHSSDIFPVLSALGIFNGDEELPIDHQVFNHPWKISNIMPMGARLILERLECEDEQDSFVRIIHNDAVIPIENYSKGPGFSTSLKDFEKYINERLDGKDFRKDCGNDDNTPQDLTIFWE</sequence>
<dbReference type="AlphaFoldDB" id="K0KPP8"/>
<feature type="disulfide bond" evidence="6">
    <location>
        <begin position="77"/>
        <end position="391"/>
    </location>
</feature>
<dbReference type="Proteomes" id="UP000009328">
    <property type="component" value="Unassembled WGS sequence"/>
</dbReference>